<keyword evidence="1" id="KW-0472">Membrane</keyword>
<keyword evidence="3" id="KW-1185">Reference proteome</keyword>
<gene>
    <name evidence="2" type="ORF">B0J13DRAFT_648502</name>
</gene>
<accession>A0A9P9IJP1</accession>
<name>A0A9P9IJP1_9HYPO</name>
<evidence type="ECO:0000313" key="2">
    <source>
        <dbReference type="EMBL" id="KAH7121745.1"/>
    </source>
</evidence>
<organism evidence="2 3">
    <name type="scientific">Dactylonectria estremocensis</name>
    <dbReference type="NCBI Taxonomy" id="1079267"/>
    <lineage>
        <taxon>Eukaryota</taxon>
        <taxon>Fungi</taxon>
        <taxon>Dikarya</taxon>
        <taxon>Ascomycota</taxon>
        <taxon>Pezizomycotina</taxon>
        <taxon>Sordariomycetes</taxon>
        <taxon>Hypocreomycetidae</taxon>
        <taxon>Hypocreales</taxon>
        <taxon>Nectriaceae</taxon>
        <taxon>Dactylonectria</taxon>
    </lineage>
</organism>
<comment type="caution">
    <text evidence="2">The sequence shown here is derived from an EMBL/GenBank/DDBJ whole genome shotgun (WGS) entry which is preliminary data.</text>
</comment>
<dbReference type="OrthoDB" id="5428890at2759"/>
<dbReference type="Proteomes" id="UP000717696">
    <property type="component" value="Unassembled WGS sequence"/>
</dbReference>
<keyword evidence="1" id="KW-0812">Transmembrane</keyword>
<evidence type="ECO:0000313" key="3">
    <source>
        <dbReference type="Proteomes" id="UP000717696"/>
    </source>
</evidence>
<keyword evidence="1" id="KW-1133">Transmembrane helix</keyword>
<feature type="transmembrane region" description="Helical" evidence="1">
    <location>
        <begin position="366"/>
        <end position="391"/>
    </location>
</feature>
<dbReference type="AlphaFoldDB" id="A0A9P9IJP1"/>
<proteinExistence type="predicted"/>
<evidence type="ECO:0000256" key="1">
    <source>
        <dbReference type="SAM" id="Phobius"/>
    </source>
</evidence>
<protein>
    <submittedName>
        <fullName evidence="2">Uncharacterized protein</fullName>
    </submittedName>
</protein>
<reference evidence="2" key="1">
    <citation type="journal article" date="2021" name="Nat. Commun.">
        <title>Genetic determinants of endophytism in the Arabidopsis root mycobiome.</title>
        <authorList>
            <person name="Mesny F."/>
            <person name="Miyauchi S."/>
            <person name="Thiergart T."/>
            <person name="Pickel B."/>
            <person name="Atanasova L."/>
            <person name="Karlsson M."/>
            <person name="Huettel B."/>
            <person name="Barry K.W."/>
            <person name="Haridas S."/>
            <person name="Chen C."/>
            <person name="Bauer D."/>
            <person name="Andreopoulos W."/>
            <person name="Pangilinan J."/>
            <person name="LaButti K."/>
            <person name="Riley R."/>
            <person name="Lipzen A."/>
            <person name="Clum A."/>
            <person name="Drula E."/>
            <person name="Henrissat B."/>
            <person name="Kohler A."/>
            <person name="Grigoriev I.V."/>
            <person name="Martin F.M."/>
            <person name="Hacquard S."/>
        </authorList>
    </citation>
    <scope>NUCLEOTIDE SEQUENCE</scope>
    <source>
        <strain evidence="2">MPI-CAGE-AT-0021</strain>
    </source>
</reference>
<dbReference type="EMBL" id="JAGMUU010000027">
    <property type="protein sequence ID" value="KAH7121745.1"/>
    <property type="molecule type" value="Genomic_DNA"/>
</dbReference>
<sequence length="401" mass="44323">MTSAASGFYPLANATTKDLANICQALWGWSPCSQWIQGEVCTQASSGCSCSQALRLEPFFDLYRNITAYYLPDAIGSSHPALRSHDDLRNIVVLLRNNPDEPRAHLTAGYFASRETQESKNPPLSDQNRAFNLAARIITMVQPSAEYQSDGLLELGSQPALWSGDKSLATFINSAFPKREYPSLSHGNDVTSATKINLSSIMARRLKKVAKLEMIPTDDLTSHLLLDSKKGTVAIFHYTSILKESLTDGSKLSEPKPGSEDAKITANTHSNIPPQLAMETLSTIKDILFPDDQTSQSMLRSLISKAKFDPDIARIVEPPLHSCGIYEPIKYQYWGSRLLDLYDELENPTPRGFFEKWLERKSGARYAMMATLIGLFIAILLGALGLGVLVVSTEFDHFALN</sequence>